<gene>
    <name evidence="1" type="ORF">S01H4_50038</name>
</gene>
<protein>
    <submittedName>
        <fullName evidence="1">Uncharacterized protein</fullName>
    </submittedName>
</protein>
<sequence length="53" mass="5955">GVYISWDRADADIDDKYITAYTESFEGYVFGADDETTLTIFYPNYSLIPSMGG</sequence>
<comment type="caution">
    <text evidence="1">The sequence shown here is derived from an EMBL/GenBank/DDBJ whole genome shotgun (WGS) entry which is preliminary data.</text>
</comment>
<dbReference type="AlphaFoldDB" id="X1B573"/>
<accession>X1B573</accession>
<organism evidence="1">
    <name type="scientific">marine sediment metagenome</name>
    <dbReference type="NCBI Taxonomy" id="412755"/>
    <lineage>
        <taxon>unclassified sequences</taxon>
        <taxon>metagenomes</taxon>
        <taxon>ecological metagenomes</taxon>
    </lineage>
</organism>
<feature type="non-terminal residue" evidence="1">
    <location>
        <position position="1"/>
    </location>
</feature>
<reference evidence="1" key="1">
    <citation type="journal article" date="2014" name="Front. Microbiol.">
        <title>High frequency of phylogenetically diverse reductive dehalogenase-homologous genes in deep subseafloor sedimentary metagenomes.</title>
        <authorList>
            <person name="Kawai M."/>
            <person name="Futagami T."/>
            <person name="Toyoda A."/>
            <person name="Takaki Y."/>
            <person name="Nishi S."/>
            <person name="Hori S."/>
            <person name="Arai W."/>
            <person name="Tsubouchi T."/>
            <person name="Morono Y."/>
            <person name="Uchiyama I."/>
            <person name="Ito T."/>
            <person name="Fujiyama A."/>
            <person name="Inagaki F."/>
            <person name="Takami H."/>
        </authorList>
    </citation>
    <scope>NUCLEOTIDE SEQUENCE</scope>
    <source>
        <strain evidence="1">Expedition CK06-06</strain>
    </source>
</reference>
<dbReference type="EMBL" id="BART01028366">
    <property type="protein sequence ID" value="GAG90225.1"/>
    <property type="molecule type" value="Genomic_DNA"/>
</dbReference>
<proteinExistence type="predicted"/>
<name>X1B573_9ZZZZ</name>
<evidence type="ECO:0000313" key="1">
    <source>
        <dbReference type="EMBL" id="GAG90225.1"/>
    </source>
</evidence>